<dbReference type="Gene3D" id="3.40.50.300">
    <property type="entry name" value="P-loop containing nucleotide triphosphate hydrolases"/>
    <property type="match status" value="1"/>
</dbReference>
<dbReference type="PANTHER" id="PTHR31212:SF4">
    <property type="entry name" value="ALPHA-KETOGLUTARATE-DEPENDENT DIOXYGENASE ALKB HOMOLOG 3"/>
    <property type="match status" value="1"/>
</dbReference>
<dbReference type="InterPro" id="IPR037151">
    <property type="entry name" value="AlkB-like_sf"/>
</dbReference>
<dbReference type="SUPFAM" id="SSF51197">
    <property type="entry name" value="Clavaminate synthase-like"/>
    <property type="match status" value="1"/>
</dbReference>
<name>A0ABP0I538_9DINO</name>
<dbReference type="InterPro" id="IPR032854">
    <property type="entry name" value="ALKBH3"/>
</dbReference>
<sequence>MLRQTGCERAVSDEELTKLAPAHVLRRVLPSQLATDLLKELLHESKEMWRSSSWVVRGKEHMTPRTTAMYDLSLEAGQGEATKASTQQTNPGAEELHRPRASCMPSELLRQAARCIHAAVKQHRPESTWSPTLALGNRYDDGRACVGWHSDFLNSLGPRPIIVGLSLGACRRFSLRRTSDHSVVAIPMPHNTVVIMWDDCQEEWEHSVPRQADSSIGKHPVAGLVRISLTFRMARPELAEKQKLCSCGRPSVLKSKGGRYYLACSPMGTSSQCGFWEHCPWAQAEAERLRTLQRWEASPEASVASVANASRAESQSKQSAKTFGQMVLGCCVGAWRWLSSTASRGAARAKAFLQPSMQNLVVVIAGPTAVGKSDVAVELAKLLQSRGRKVRLISADSVQVYKGLDIGSNKPSLFEQEQWPIRLIDWVDPNRPCTAGVWTEAAICQVDEALLHDETPIVVGGSCMYLDWLVHGEPDAAPSDPEVQARIAAELQPFQDSMDWDGAIALLAAFDEEKAGRITRNNWRQLSRQLEVVQTQPRSEGRVSRKGYDMRAFFLSPADRQALFHRIDSSLDHLQLLCSVCWTLQAAYYISFMDG</sequence>
<keyword evidence="4" id="KW-1185">Reference proteome</keyword>
<accession>A0ABP0I538</accession>
<evidence type="ECO:0000259" key="2">
    <source>
        <dbReference type="PROSITE" id="PS51471"/>
    </source>
</evidence>
<reference evidence="3 4" key="1">
    <citation type="submission" date="2024-02" db="EMBL/GenBank/DDBJ databases">
        <authorList>
            <person name="Chen Y."/>
            <person name="Shah S."/>
            <person name="Dougan E. K."/>
            <person name="Thang M."/>
            <person name="Chan C."/>
        </authorList>
    </citation>
    <scope>NUCLEOTIDE SEQUENCE [LARGE SCALE GENOMIC DNA]</scope>
</reference>
<evidence type="ECO:0000313" key="3">
    <source>
        <dbReference type="EMBL" id="CAK8996543.1"/>
    </source>
</evidence>
<dbReference type="SUPFAM" id="SSF52540">
    <property type="entry name" value="P-loop containing nucleoside triphosphate hydrolases"/>
    <property type="match status" value="1"/>
</dbReference>
<dbReference type="Gene3D" id="1.10.20.140">
    <property type="match status" value="1"/>
</dbReference>
<dbReference type="InterPro" id="IPR027417">
    <property type="entry name" value="P-loop_NTPase"/>
</dbReference>
<proteinExistence type="predicted"/>
<organism evidence="3 4">
    <name type="scientific">Durusdinium trenchii</name>
    <dbReference type="NCBI Taxonomy" id="1381693"/>
    <lineage>
        <taxon>Eukaryota</taxon>
        <taxon>Sar</taxon>
        <taxon>Alveolata</taxon>
        <taxon>Dinophyceae</taxon>
        <taxon>Suessiales</taxon>
        <taxon>Symbiodiniaceae</taxon>
        <taxon>Durusdinium</taxon>
    </lineage>
</organism>
<dbReference type="PANTHER" id="PTHR31212">
    <property type="entry name" value="ALPHA-KETOGLUTARATE-DEPENDENT DIOXYGENASE ALKB HOMOLOG 3"/>
    <property type="match status" value="1"/>
</dbReference>
<gene>
    <name evidence="3" type="ORF">CCMP2556_LOCUS4499</name>
</gene>
<dbReference type="Gene3D" id="2.60.120.590">
    <property type="entry name" value="Alpha-ketoglutarate-dependent dioxygenase AlkB-like"/>
    <property type="match status" value="1"/>
</dbReference>
<evidence type="ECO:0000256" key="1">
    <source>
        <dbReference type="SAM" id="MobiDB-lite"/>
    </source>
</evidence>
<protein>
    <recommendedName>
        <fullName evidence="2">Fe2OG dioxygenase domain-containing protein</fullName>
    </recommendedName>
</protein>
<dbReference type="Proteomes" id="UP001642484">
    <property type="component" value="Unassembled WGS sequence"/>
</dbReference>
<evidence type="ECO:0000313" key="4">
    <source>
        <dbReference type="Proteomes" id="UP001642484"/>
    </source>
</evidence>
<dbReference type="Pfam" id="PF13532">
    <property type="entry name" value="2OG-FeII_Oxy_2"/>
    <property type="match status" value="1"/>
</dbReference>
<dbReference type="InterPro" id="IPR027450">
    <property type="entry name" value="AlkB-like"/>
</dbReference>
<dbReference type="InterPro" id="IPR005123">
    <property type="entry name" value="Oxoglu/Fe-dep_dioxygenase_dom"/>
</dbReference>
<dbReference type="EMBL" id="CAXAMN010001858">
    <property type="protein sequence ID" value="CAK8996543.1"/>
    <property type="molecule type" value="Genomic_DNA"/>
</dbReference>
<feature type="domain" description="Fe2OG dioxygenase" evidence="2">
    <location>
        <begin position="128"/>
        <end position="235"/>
    </location>
</feature>
<dbReference type="PROSITE" id="PS51471">
    <property type="entry name" value="FE2OG_OXY"/>
    <property type="match status" value="1"/>
</dbReference>
<comment type="caution">
    <text evidence="3">The sequence shown here is derived from an EMBL/GenBank/DDBJ whole genome shotgun (WGS) entry which is preliminary data.</text>
</comment>
<dbReference type="Pfam" id="PF01715">
    <property type="entry name" value="IPPT"/>
    <property type="match status" value="1"/>
</dbReference>
<feature type="region of interest" description="Disordered" evidence="1">
    <location>
        <begin position="79"/>
        <end position="98"/>
    </location>
</feature>